<organism evidence="1 2">
    <name type="scientific">Parvimonas micra</name>
    <dbReference type="NCBI Taxonomy" id="33033"/>
    <lineage>
        <taxon>Bacteria</taxon>
        <taxon>Bacillati</taxon>
        <taxon>Bacillota</taxon>
        <taxon>Tissierellia</taxon>
        <taxon>Tissierellales</taxon>
        <taxon>Peptoniphilaceae</taxon>
        <taxon>Parvimonas</taxon>
    </lineage>
</organism>
<dbReference type="EMBL" id="JABZRE010000004">
    <property type="protein sequence ID" value="MBF1306588.1"/>
    <property type="molecule type" value="Genomic_DNA"/>
</dbReference>
<dbReference type="RefSeq" id="WP_269753851.1">
    <property type="nucleotide sequence ID" value="NZ_CP101409.1"/>
</dbReference>
<protein>
    <recommendedName>
        <fullName evidence="3">Uracil-DNA glycosylase-like domain-containing protein</fullName>
    </recommendedName>
</protein>
<evidence type="ECO:0000313" key="1">
    <source>
        <dbReference type="EMBL" id="MBF1306588.1"/>
    </source>
</evidence>
<accession>A0A930E010</accession>
<comment type="caution">
    <text evidence="1">The sequence shown here is derived from an EMBL/GenBank/DDBJ whole genome shotgun (WGS) entry which is preliminary data.</text>
</comment>
<name>A0A930E010_9FIRM</name>
<dbReference type="AlphaFoldDB" id="A0A930E010"/>
<proteinExistence type="predicted"/>
<gene>
    <name evidence="1" type="ORF">HXM94_02185</name>
</gene>
<evidence type="ECO:0000313" key="2">
    <source>
        <dbReference type="Proteomes" id="UP000758611"/>
    </source>
</evidence>
<sequence>MNEITIYSKSIDNLFEKWEEKHFSNGYKYFIRDGIVNPDIWYNMDCPKICYFLKEAYTYEGKYDLPDLVKELKNKEPWSMWKKVSIWTQAIYNAFLGDISYVDENNYRENIDKIAVCNIKKSNGNSHSEEKNLEKFLNEDLDELKEEILLINPDIILCGYTFRYLMEVLKDEDIIYDYKNSPLFAIWKDKLIIDYYHPACFYPNRVNYYALSKIVQVAMKNHNILTKYKKY</sequence>
<evidence type="ECO:0008006" key="3">
    <source>
        <dbReference type="Google" id="ProtNLM"/>
    </source>
</evidence>
<dbReference type="Proteomes" id="UP000758611">
    <property type="component" value="Unassembled WGS sequence"/>
</dbReference>
<reference evidence="1" key="1">
    <citation type="submission" date="2020-04" db="EMBL/GenBank/DDBJ databases">
        <title>Deep metagenomics examines the oral microbiome during advanced dental caries in children, revealing novel taxa and co-occurrences with host molecules.</title>
        <authorList>
            <person name="Baker J.L."/>
            <person name="Morton J.T."/>
            <person name="Dinis M."/>
            <person name="Alvarez R."/>
            <person name="Tran N.C."/>
            <person name="Knight R."/>
            <person name="Edlund A."/>
        </authorList>
    </citation>
    <scope>NUCLEOTIDE SEQUENCE</scope>
    <source>
        <strain evidence="1">JCVI_23_bin.11</strain>
    </source>
</reference>